<evidence type="ECO:0000313" key="3">
    <source>
        <dbReference type="Proteomes" id="UP000730482"/>
    </source>
</evidence>
<keyword evidence="3" id="KW-1185">Reference proteome</keyword>
<organism evidence="2 3">
    <name type="scientific">Catenulispora pinistramenti</name>
    <dbReference type="NCBI Taxonomy" id="2705254"/>
    <lineage>
        <taxon>Bacteria</taxon>
        <taxon>Bacillati</taxon>
        <taxon>Actinomycetota</taxon>
        <taxon>Actinomycetes</taxon>
        <taxon>Catenulisporales</taxon>
        <taxon>Catenulisporaceae</taxon>
        <taxon>Catenulispora</taxon>
    </lineage>
</organism>
<dbReference type="EMBL" id="JAAFYZ010000018">
    <property type="protein sequence ID" value="MBS2546787.1"/>
    <property type="molecule type" value="Genomic_DNA"/>
</dbReference>
<sequence length="81" mass="8470">MTPSEIAELMQEIVDLDEVGVEASFFEVGGNSFLALTLLARIHERTGIMLSLLDVVRAPTAVDVSGLLARQAAEVGAAGGE</sequence>
<dbReference type="Gene3D" id="3.40.50.1820">
    <property type="entry name" value="alpha/beta hydrolase"/>
    <property type="match status" value="1"/>
</dbReference>
<reference evidence="2 3" key="1">
    <citation type="submission" date="2020-02" db="EMBL/GenBank/DDBJ databases">
        <title>Acidophilic actinobacteria isolated from forest soil.</title>
        <authorList>
            <person name="Golinska P."/>
        </authorList>
    </citation>
    <scope>NUCLEOTIDE SEQUENCE [LARGE SCALE GENOMIC DNA]</scope>
    <source>
        <strain evidence="2 3">NL8</strain>
    </source>
</reference>
<dbReference type="RefSeq" id="WP_212008430.1">
    <property type="nucleotide sequence ID" value="NZ_JAAFYZ010000018.1"/>
</dbReference>
<dbReference type="Proteomes" id="UP000730482">
    <property type="component" value="Unassembled WGS sequence"/>
</dbReference>
<name>A0ABS5KL64_9ACTN</name>
<dbReference type="InterPro" id="IPR029058">
    <property type="entry name" value="AB_hydrolase_fold"/>
</dbReference>
<accession>A0ABS5KL64</accession>
<dbReference type="PROSITE" id="PS50075">
    <property type="entry name" value="CARRIER"/>
    <property type="match status" value="1"/>
</dbReference>
<dbReference type="InterPro" id="IPR036736">
    <property type="entry name" value="ACP-like_sf"/>
</dbReference>
<dbReference type="Pfam" id="PF00550">
    <property type="entry name" value="PP-binding"/>
    <property type="match status" value="1"/>
</dbReference>
<proteinExistence type="predicted"/>
<dbReference type="InterPro" id="IPR009081">
    <property type="entry name" value="PP-bd_ACP"/>
</dbReference>
<dbReference type="SUPFAM" id="SSF47336">
    <property type="entry name" value="ACP-like"/>
    <property type="match status" value="1"/>
</dbReference>
<gene>
    <name evidence="2" type="ORF">KGQ19_07890</name>
</gene>
<evidence type="ECO:0000313" key="2">
    <source>
        <dbReference type="EMBL" id="MBS2546787.1"/>
    </source>
</evidence>
<protein>
    <recommendedName>
        <fullName evidence="1">Carrier domain-containing protein</fullName>
    </recommendedName>
</protein>
<evidence type="ECO:0000259" key="1">
    <source>
        <dbReference type="PROSITE" id="PS50075"/>
    </source>
</evidence>
<feature type="domain" description="Carrier" evidence="1">
    <location>
        <begin position="1"/>
        <end position="72"/>
    </location>
</feature>
<comment type="caution">
    <text evidence="2">The sequence shown here is derived from an EMBL/GenBank/DDBJ whole genome shotgun (WGS) entry which is preliminary data.</text>
</comment>